<feature type="transmembrane region" description="Helical" evidence="2">
    <location>
        <begin position="37"/>
        <end position="54"/>
    </location>
</feature>
<evidence type="ECO:0000313" key="4">
    <source>
        <dbReference type="Proteomes" id="UP000295083"/>
    </source>
</evidence>
<evidence type="ECO:0000256" key="2">
    <source>
        <dbReference type="SAM" id="Phobius"/>
    </source>
</evidence>
<dbReference type="EMBL" id="QAPG01000013">
    <property type="protein sequence ID" value="TDZ38935.1"/>
    <property type="molecule type" value="Genomic_DNA"/>
</dbReference>
<keyword evidence="2" id="KW-0812">Transmembrane</keyword>
<feature type="region of interest" description="Disordered" evidence="1">
    <location>
        <begin position="1"/>
        <end position="35"/>
    </location>
</feature>
<dbReference type="Proteomes" id="UP000295083">
    <property type="component" value="Unassembled WGS sequence"/>
</dbReference>
<keyword evidence="4" id="KW-1185">Reference proteome</keyword>
<sequence>MVKPGKLLPPDPRPWTADPESRKTRKTMEKDSGGFDWGQAIALGMIGATVVFGIDKSLRKCEERHEEEEEEEEDRRRRRRERERSRGAGDGGSGRSGSSGRRGAQSVAASYDRRSRRYYDDEGDERRRYDDGSRYAEDGRRYDEDEREWIERYHDAREASRAARDYSREPARRPESIRGLEKGDLAYVRDLERVEMGYGYGRGAEREYADKRDWEGRKRSRSEAGSRRAW</sequence>
<comment type="caution">
    <text evidence="3">The sequence shown here is derived from an EMBL/GenBank/DDBJ whole genome shotgun (WGS) entry which is preliminary data.</text>
</comment>
<name>A0A4R8QSP4_9PEZI</name>
<proteinExistence type="predicted"/>
<feature type="region of interest" description="Disordered" evidence="1">
    <location>
        <begin position="60"/>
        <end position="142"/>
    </location>
</feature>
<protein>
    <submittedName>
        <fullName evidence="3">Uncharacterized protein</fullName>
    </submittedName>
</protein>
<feature type="compositionally biased region" description="Gly residues" evidence="1">
    <location>
        <begin position="88"/>
        <end position="97"/>
    </location>
</feature>
<accession>A0A4R8QSP4</accession>
<feature type="compositionally biased region" description="Basic and acidic residues" evidence="1">
    <location>
        <begin position="19"/>
        <end position="33"/>
    </location>
</feature>
<reference evidence="3 4" key="1">
    <citation type="submission" date="2018-11" db="EMBL/GenBank/DDBJ databases">
        <title>Genome sequence and assembly of Colletotrichum spinosum.</title>
        <authorList>
            <person name="Gan P."/>
            <person name="Shirasu K."/>
        </authorList>
    </citation>
    <scope>NUCLEOTIDE SEQUENCE [LARGE SCALE GENOMIC DNA]</scope>
    <source>
        <strain evidence="3 4">CBS 515.97</strain>
    </source>
</reference>
<organism evidence="3 4">
    <name type="scientific">Colletotrichum spinosum</name>
    <dbReference type="NCBI Taxonomy" id="1347390"/>
    <lineage>
        <taxon>Eukaryota</taxon>
        <taxon>Fungi</taxon>
        <taxon>Dikarya</taxon>
        <taxon>Ascomycota</taxon>
        <taxon>Pezizomycotina</taxon>
        <taxon>Sordariomycetes</taxon>
        <taxon>Hypocreomycetidae</taxon>
        <taxon>Glomerellales</taxon>
        <taxon>Glomerellaceae</taxon>
        <taxon>Colletotrichum</taxon>
        <taxon>Colletotrichum orbiculare species complex</taxon>
    </lineage>
</organism>
<feature type="compositionally biased region" description="Basic and acidic residues" evidence="1">
    <location>
        <begin position="111"/>
        <end position="142"/>
    </location>
</feature>
<keyword evidence="2" id="KW-1133">Transmembrane helix</keyword>
<feature type="region of interest" description="Disordered" evidence="1">
    <location>
        <begin position="210"/>
        <end position="230"/>
    </location>
</feature>
<gene>
    <name evidence="3" type="ORF">C8035_v006944</name>
</gene>
<keyword evidence="2" id="KW-0472">Membrane</keyword>
<dbReference type="AlphaFoldDB" id="A0A4R8QSP4"/>
<evidence type="ECO:0000313" key="3">
    <source>
        <dbReference type="EMBL" id="TDZ38935.1"/>
    </source>
</evidence>
<evidence type="ECO:0000256" key="1">
    <source>
        <dbReference type="SAM" id="MobiDB-lite"/>
    </source>
</evidence>